<dbReference type="KEGG" id="lgi:LOTGIDRAFT_165161"/>
<evidence type="ECO:0000256" key="1">
    <source>
        <dbReference type="SAM" id="MobiDB-lite"/>
    </source>
</evidence>
<name>V3ZCF6_LOTGI</name>
<keyword evidence="3" id="KW-1185">Reference proteome</keyword>
<dbReference type="Proteomes" id="UP000030746">
    <property type="component" value="Unassembled WGS sequence"/>
</dbReference>
<dbReference type="HOGENOM" id="CLU_795212_0_0_1"/>
<feature type="region of interest" description="Disordered" evidence="1">
    <location>
        <begin position="308"/>
        <end position="332"/>
    </location>
</feature>
<feature type="region of interest" description="Disordered" evidence="1">
    <location>
        <begin position="76"/>
        <end position="95"/>
    </location>
</feature>
<protein>
    <submittedName>
        <fullName evidence="2">Uncharacterized protein</fullName>
    </submittedName>
</protein>
<organism evidence="2 3">
    <name type="scientific">Lottia gigantea</name>
    <name type="common">Giant owl limpet</name>
    <dbReference type="NCBI Taxonomy" id="225164"/>
    <lineage>
        <taxon>Eukaryota</taxon>
        <taxon>Metazoa</taxon>
        <taxon>Spiralia</taxon>
        <taxon>Lophotrochozoa</taxon>
        <taxon>Mollusca</taxon>
        <taxon>Gastropoda</taxon>
        <taxon>Patellogastropoda</taxon>
        <taxon>Lottioidea</taxon>
        <taxon>Lottiidae</taxon>
        <taxon>Lottia</taxon>
    </lineage>
</organism>
<dbReference type="OrthoDB" id="6161919at2759"/>
<dbReference type="RefSeq" id="XP_009060423.1">
    <property type="nucleotide sequence ID" value="XM_009062175.1"/>
</dbReference>
<gene>
    <name evidence="2" type="ORF">LOTGIDRAFT_165161</name>
</gene>
<reference evidence="2 3" key="1">
    <citation type="journal article" date="2013" name="Nature">
        <title>Insights into bilaterian evolution from three spiralian genomes.</title>
        <authorList>
            <person name="Simakov O."/>
            <person name="Marletaz F."/>
            <person name="Cho S.J."/>
            <person name="Edsinger-Gonzales E."/>
            <person name="Havlak P."/>
            <person name="Hellsten U."/>
            <person name="Kuo D.H."/>
            <person name="Larsson T."/>
            <person name="Lv J."/>
            <person name="Arendt D."/>
            <person name="Savage R."/>
            <person name="Osoegawa K."/>
            <person name="de Jong P."/>
            <person name="Grimwood J."/>
            <person name="Chapman J.A."/>
            <person name="Shapiro H."/>
            <person name="Aerts A."/>
            <person name="Otillar R.P."/>
            <person name="Terry A.Y."/>
            <person name="Boore J.L."/>
            <person name="Grigoriev I.V."/>
            <person name="Lindberg D.R."/>
            <person name="Seaver E.C."/>
            <person name="Weisblat D.A."/>
            <person name="Putnam N.H."/>
            <person name="Rokhsar D.S."/>
        </authorList>
    </citation>
    <scope>NUCLEOTIDE SEQUENCE [LARGE SCALE GENOMIC DNA]</scope>
</reference>
<dbReference type="GeneID" id="20239930"/>
<accession>V3ZCF6</accession>
<dbReference type="EMBL" id="KB202620">
    <property type="protein sequence ID" value="ESO88748.1"/>
    <property type="molecule type" value="Genomic_DNA"/>
</dbReference>
<proteinExistence type="predicted"/>
<evidence type="ECO:0000313" key="3">
    <source>
        <dbReference type="Proteomes" id="UP000030746"/>
    </source>
</evidence>
<sequence>MKISGSLYHIVFVKMVFNVKSADESVVNASFDTQSADERKTTECKRRISTGKLDKRFSSTDRNGSLDYKTVRKENGVAGHQSDVRPSVKKVSSGPFRVTRSNSDCVKMKEIEKVRPALARRHPSTCSLPSRFVKSVPESDMHRGLSLTRKPRMFKHSNSEPCKISPDSVCASTPSPTDVNDRFLKRCSSDQEVGSNYQQLDIVGESFDARFPWQRDVSVQCNIPPVLSPRSYISPPCYPSSPLYPTSPIRKDEPHNSVSNAVAVVRRRKQNFKKERPKTIGPIENNMFENELAKFRDMHSRRNRLSDPNLANLFQSPPGTRKRGPLILSDDTGSISDLESILENPDMDR</sequence>
<dbReference type="AlphaFoldDB" id="V3ZCF6"/>
<evidence type="ECO:0000313" key="2">
    <source>
        <dbReference type="EMBL" id="ESO88748.1"/>
    </source>
</evidence>
<dbReference type="CTD" id="20239930"/>